<dbReference type="Pfam" id="PF02678">
    <property type="entry name" value="Pirin"/>
    <property type="match status" value="1"/>
</dbReference>
<dbReference type="GO" id="GO:0046872">
    <property type="term" value="F:metal ion binding"/>
    <property type="evidence" value="ECO:0007669"/>
    <property type="project" value="UniProtKB-KW"/>
</dbReference>
<dbReference type="InterPro" id="IPR011051">
    <property type="entry name" value="RmlC_Cupin_sf"/>
</dbReference>
<keyword evidence="7" id="KW-1185">Reference proteome</keyword>
<reference evidence="6" key="1">
    <citation type="journal article" date="2014" name="Int. J. Syst. Evol. Microbiol.">
        <title>Complete genome sequence of Corynebacterium casei LMG S-19264T (=DSM 44701T), isolated from a smear-ripened cheese.</title>
        <authorList>
            <consortium name="US DOE Joint Genome Institute (JGI-PGF)"/>
            <person name="Walter F."/>
            <person name="Albersmeier A."/>
            <person name="Kalinowski J."/>
            <person name="Ruckert C."/>
        </authorList>
    </citation>
    <scope>NUCLEOTIDE SEQUENCE</scope>
    <source>
        <strain evidence="6">KCTC 42590</strain>
    </source>
</reference>
<evidence type="ECO:0000256" key="3">
    <source>
        <dbReference type="RuleBase" id="RU003457"/>
    </source>
</evidence>
<feature type="binding site" evidence="2">
    <location>
        <position position="56"/>
    </location>
    <ligand>
        <name>Fe cation</name>
        <dbReference type="ChEBI" id="CHEBI:24875"/>
    </ligand>
</feature>
<comment type="cofactor">
    <cofactor evidence="2">
        <name>Fe cation</name>
        <dbReference type="ChEBI" id="CHEBI:24875"/>
    </cofactor>
    <text evidence="2">Binds 1 Fe cation per subunit.</text>
</comment>
<feature type="binding site" evidence="2">
    <location>
        <position position="58"/>
    </location>
    <ligand>
        <name>Fe cation</name>
        <dbReference type="ChEBI" id="CHEBI:24875"/>
    </ligand>
</feature>
<dbReference type="InterPro" id="IPR008778">
    <property type="entry name" value="Pirin_C_dom"/>
</dbReference>
<feature type="binding site" evidence="2">
    <location>
        <position position="102"/>
    </location>
    <ligand>
        <name>Fe cation</name>
        <dbReference type="ChEBI" id="CHEBI:24875"/>
    </ligand>
</feature>
<gene>
    <name evidence="6" type="ORF">GCM10017044_06500</name>
</gene>
<dbReference type="InterPro" id="IPR012093">
    <property type="entry name" value="Pirin"/>
</dbReference>
<evidence type="ECO:0000313" key="7">
    <source>
        <dbReference type="Proteomes" id="UP000630923"/>
    </source>
</evidence>
<dbReference type="PANTHER" id="PTHR13903">
    <property type="entry name" value="PIRIN-RELATED"/>
    <property type="match status" value="1"/>
</dbReference>
<keyword evidence="2" id="KW-0479">Metal-binding</keyword>
<feature type="domain" description="Pirin N-terminal" evidence="4">
    <location>
        <begin position="23"/>
        <end position="119"/>
    </location>
</feature>
<feature type="domain" description="Pirin C-terminal" evidence="5">
    <location>
        <begin position="173"/>
        <end position="272"/>
    </location>
</feature>
<organism evidence="6 7">
    <name type="scientific">Kordiimonas sediminis</name>
    <dbReference type="NCBI Taxonomy" id="1735581"/>
    <lineage>
        <taxon>Bacteria</taxon>
        <taxon>Pseudomonadati</taxon>
        <taxon>Pseudomonadota</taxon>
        <taxon>Alphaproteobacteria</taxon>
        <taxon>Kordiimonadales</taxon>
        <taxon>Kordiimonadaceae</taxon>
        <taxon>Kordiimonas</taxon>
    </lineage>
</organism>
<sequence>MTIRSIISIMRAHTQNEGAGATVHRTVGARGLMNLDPFLLLDEFELKAGKGGFPNHPHRGFETVTYMLQGAIEHKDNKGNQGIIRAGDAQWMTAGRGLIHSEMPKSTNGETVHGLQLWVNLPAANKMDAPRYQDVVASDLPQVTEKGFTVKVLSGTYAGQTGPVSGLVLQPQYLDIRAESDSLFEHTLPTYHQAFIYVLTGSVRIGKSEGLARDLLILSEGDTVSLNARAGTRFILVSAAKTEEPVARYGPFVMNTRAEIEQAITDYNSGRF</sequence>
<dbReference type="SUPFAM" id="SSF51182">
    <property type="entry name" value="RmlC-like cupins"/>
    <property type="match status" value="1"/>
</dbReference>
<dbReference type="Gene3D" id="2.60.120.10">
    <property type="entry name" value="Jelly Rolls"/>
    <property type="match status" value="2"/>
</dbReference>
<dbReference type="EMBL" id="BNCI01000001">
    <property type="protein sequence ID" value="GHF15059.1"/>
    <property type="molecule type" value="Genomic_DNA"/>
</dbReference>
<evidence type="ECO:0000313" key="6">
    <source>
        <dbReference type="EMBL" id="GHF15059.1"/>
    </source>
</evidence>
<dbReference type="RefSeq" id="WP_191250109.1">
    <property type="nucleotide sequence ID" value="NZ_BNCI01000001.1"/>
</dbReference>
<evidence type="ECO:0000259" key="5">
    <source>
        <dbReference type="Pfam" id="PF05726"/>
    </source>
</evidence>
<evidence type="ECO:0000256" key="2">
    <source>
        <dbReference type="PIRSR" id="PIRSR006232-1"/>
    </source>
</evidence>
<proteinExistence type="inferred from homology"/>
<dbReference type="CDD" id="cd02247">
    <property type="entry name" value="cupin_pirin_C"/>
    <property type="match status" value="1"/>
</dbReference>
<accession>A0A919ALV1</accession>
<protein>
    <recommendedName>
        <fullName evidence="8">Pirin family protein</fullName>
    </recommendedName>
</protein>
<dbReference type="Pfam" id="PF05726">
    <property type="entry name" value="Pirin_C"/>
    <property type="match status" value="1"/>
</dbReference>
<evidence type="ECO:0000256" key="1">
    <source>
        <dbReference type="ARBA" id="ARBA00008416"/>
    </source>
</evidence>
<evidence type="ECO:0008006" key="8">
    <source>
        <dbReference type="Google" id="ProtNLM"/>
    </source>
</evidence>
<dbReference type="Proteomes" id="UP000630923">
    <property type="component" value="Unassembled WGS sequence"/>
</dbReference>
<dbReference type="PANTHER" id="PTHR13903:SF8">
    <property type="entry name" value="PIRIN"/>
    <property type="match status" value="1"/>
</dbReference>
<dbReference type="CDD" id="cd02909">
    <property type="entry name" value="cupin_pirin_N"/>
    <property type="match status" value="1"/>
</dbReference>
<comment type="caution">
    <text evidence="6">The sequence shown here is derived from an EMBL/GenBank/DDBJ whole genome shotgun (WGS) entry which is preliminary data.</text>
</comment>
<dbReference type="InterPro" id="IPR014710">
    <property type="entry name" value="RmlC-like_jellyroll"/>
</dbReference>
<dbReference type="PIRSF" id="PIRSF006232">
    <property type="entry name" value="Pirin"/>
    <property type="match status" value="1"/>
</dbReference>
<comment type="similarity">
    <text evidence="1 3">Belongs to the pirin family.</text>
</comment>
<dbReference type="AlphaFoldDB" id="A0A919ALV1"/>
<dbReference type="InterPro" id="IPR003829">
    <property type="entry name" value="Pirin_N_dom"/>
</dbReference>
<feature type="binding site" evidence="2">
    <location>
        <position position="100"/>
    </location>
    <ligand>
        <name>Fe cation</name>
        <dbReference type="ChEBI" id="CHEBI:24875"/>
    </ligand>
</feature>
<name>A0A919ALV1_9PROT</name>
<reference evidence="6" key="2">
    <citation type="submission" date="2020-09" db="EMBL/GenBank/DDBJ databases">
        <authorList>
            <person name="Sun Q."/>
            <person name="Kim S."/>
        </authorList>
    </citation>
    <scope>NUCLEOTIDE SEQUENCE</scope>
    <source>
        <strain evidence="6">KCTC 42590</strain>
    </source>
</reference>
<evidence type="ECO:0000259" key="4">
    <source>
        <dbReference type="Pfam" id="PF02678"/>
    </source>
</evidence>
<keyword evidence="2" id="KW-0408">Iron</keyword>